<evidence type="ECO:0000256" key="2">
    <source>
        <dbReference type="SAM" id="MobiDB-lite"/>
    </source>
</evidence>
<gene>
    <name evidence="4" type="ORF">IFM89_021157</name>
</gene>
<comment type="caution">
    <text evidence="4">The sequence shown here is derived from an EMBL/GenBank/DDBJ whole genome shotgun (WGS) entry which is preliminary data.</text>
</comment>
<dbReference type="InterPro" id="IPR008030">
    <property type="entry name" value="NmrA-like"/>
</dbReference>
<dbReference type="InterPro" id="IPR050608">
    <property type="entry name" value="NmrA-type/Isoflavone_red_sf"/>
</dbReference>
<comment type="similarity">
    <text evidence="1">Belongs to the NmrA-type oxidoreductase family. Isoflavone reductase subfamily.</text>
</comment>
<protein>
    <recommendedName>
        <fullName evidence="3">NmrA-like domain-containing protein</fullName>
    </recommendedName>
</protein>
<feature type="region of interest" description="Disordered" evidence="2">
    <location>
        <begin position="1"/>
        <end position="25"/>
    </location>
</feature>
<evidence type="ECO:0000256" key="1">
    <source>
        <dbReference type="ARBA" id="ARBA00005725"/>
    </source>
</evidence>
<proteinExistence type="inferred from homology"/>
<feature type="domain" description="NmrA-like" evidence="3">
    <location>
        <begin position="106"/>
        <end position="190"/>
    </location>
</feature>
<evidence type="ECO:0000313" key="5">
    <source>
        <dbReference type="Proteomes" id="UP000631114"/>
    </source>
</evidence>
<reference evidence="4 5" key="1">
    <citation type="submission" date="2020-10" db="EMBL/GenBank/DDBJ databases">
        <title>The Coptis chinensis genome and diversification of protoberbering-type alkaloids.</title>
        <authorList>
            <person name="Wang B."/>
            <person name="Shu S."/>
            <person name="Song C."/>
            <person name="Liu Y."/>
        </authorList>
    </citation>
    <scope>NUCLEOTIDE SEQUENCE [LARGE SCALE GENOMIC DNA]</scope>
    <source>
        <strain evidence="4">HL-2020</strain>
        <tissue evidence="4">Leaf</tissue>
    </source>
</reference>
<dbReference type="OrthoDB" id="419598at2759"/>
<dbReference type="AlphaFoldDB" id="A0A835I485"/>
<dbReference type="Proteomes" id="UP000631114">
    <property type="component" value="Unassembled WGS sequence"/>
</dbReference>
<feature type="compositionally biased region" description="Basic and acidic residues" evidence="2">
    <location>
        <begin position="1"/>
        <end position="10"/>
    </location>
</feature>
<organism evidence="4 5">
    <name type="scientific">Coptis chinensis</name>
    <dbReference type="NCBI Taxonomy" id="261450"/>
    <lineage>
        <taxon>Eukaryota</taxon>
        <taxon>Viridiplantae</taxon>
        <taxon>Streptophyta</taxon>
        <taxon>Embryophyta</taxon>
        <taxon>Tracheophyta</taxon>
        <taxon>Spermatophyta</taxon>
        <taxon>Magnoliopsida</taxon>
        <taxon>Ranunculales</taxon>
        <taxon>Ranunculaceae</taxon>
        <taxon>Coptidoideae</taxon>
        <taxon>Coptis</taxon>
    </lineage>
</organism>
<dbReference type="Gene3D" id="3.90.25.10">
    <property type="entry name" value="UDP-galactose 4-epimerase, domain 1"/>
    <property type="match status" value="1"/>
</dbReference>
<name>A0A835I485_9MAGN</name>
<accession>A0A835I485</accession>
<sequence>MKNEGEEKEPSPPSNSEELGESHFSKLDRGVDYTKTSTRLLIPRPQPGLVTLKDGKADVTAILVIDLYDRLVKAIKLVDVVISAVGHTKLEDQVKIIAAIKEAGNVKTPGNTISFNEPVSLWEKKIGKTLEKVYLSEEQILKNTRENPFPLSGQWAVRHSAFVKGDHTNLEIESSFELEASKLFPDVNYTVQVLLGYISSFLSYNYVIGNFP</sequence>
<evidence type="ECO:0000259" key="3">
    <source>
        <dbReference type="Pfam" id="PF05368"/>
    </source>
</evidence>
<dbReference type="PANTHER" id="PTHR43349">
    <property type="entry name" value="PINORESINOL REDUCTASE-RELATED"/>
    <property type="match status" value="1"/>
</dbReference>
<evidence type="ECO:0000313" key="4">
    <source>
        <dbReference type="EMBL" id="KAF9610219.1"/>
    </source>
</evidence>
<dbReference type="EMBL" id="JADFTS010000004">
    <property type="protein sequence ID" value="KAF9610219.1"/>
    <property type="molecule type" value="Genomic_DNA"/>
</dbReference>
<dbReference type="PANTHER" id="PTHR43349:SF35">
    <property type="entry name" value="PHENYLCOUMARAN BENZYLIC ETHER REDUCTASE 1"/>
    <property type="match status" value="1"/>
</dbReference>
<keyword evidence="5" id="KW-1185">Reference proteome</keyword>
<dbReference type="Pfam" id="PF05368">
    <property type="entry name" value="NmrA"/>
    <property type="match status" value="1"/>
</dbReference>